<dbReference type="AlphaFoldDB" id="A0A2P2JAQ4"/>
<proteinExistence type="predicted"/>
<keyword evidence="1" id="KW-0418">Kinase</keyword>
<protein>
    <submittedName>
        <fullName evidence="1">Wall-associated receptor kinase-like 22</fullName>
    </submittedName>
</protein>
<name>A0A2P2JAQ4_RHIMU</name>
<dbReference type="EMBL" id="GGEC01010058">
    <property type="protein sequence ID" value="MBW90541.1"/>
    <property type="molecule type" value="Transcribed_RNA"/>
</dbReference>
<organism evidence="1">
    <name type="scientific">Rhizophora mucronata</name>
    <name type="common">Asiatic mangrove</name>
    <dbReference type="NCBI Taxonomy" id="61149"/>
    <lineage>
        <taxon>Eukaryota</taxon>
        <taxon>Viridiplantae</taxon>
        <taxon>Streptophyta</taxon>
        <taxon>Embryophyta</taxon>
        <taxon>Tracheophyta</taxon>
        <taxon>Spermatophyta</taxon>
        <taxon>Magnoliopsida</taxon>
        <taxon>eudicotyledons</taxon>
        <taxon>Gunneridae</taxon>
        <taxon>Pentapetalae</taxon>
        <taxon>rosids</taxon>
        <taxon>fabids</taxon>
        <taxon>Malpighiales</taxon>
        <taxon>Rhizophoraceae</taxon>
        <taxon>Rhizophora</taxon>
    </lineage>
</organism>
<accession>A0A2P2JAQ4</accession>
<dbReference type="GO" id="GO:0016301">
    <property type="term" value="F:kinase activity"/>
    <property type="evidence" value="ECO:0007669"/>
    <property type="project" value="UniProtKB-KW"/>
</dbReference>
<keyword evidence="1" id="KW-0808">Transferase</keyword>
<evidence type="ECO:0000313" key="1">
    <source>
        <dbReference type="EMBL" id="MBW90541.1"/>
    </source>
</evidence>
<reference evidence="1" key="1">
    <citation type="submission" date="2018-02" db="EMBL/GenBank/DDBJ databases">
        <title>Rhizophora mucronata_Transcriptome.</title>
        <authorList>
            <person name="Meera S.P."/>
            <person name="Sreeshan A."/>
            <person name="Augustine A."/>
        </authorList>
    </citation>
    <scope>NUCLEOTIDE SEQUENCE</scope>
    <source>
        <tissue evidence="1">Leaf</tissue>
    </source>
</reference>
<sequence>MLPVHEHEMGTMTNFSGGIVAELEVTWLIKAILEASEPKREAMLMGVLYGGREIKVRKDWHEP</sequence>
<keyword evidence="1" id="KW-0675">Receptor</keyword>